<sequence>MGLEELLKEHLLNMRILARAENTKFSHNFYMRRLLTYLKIEFNLTKVADVRSIHIKNILHIYKIKVVRQT</sequence>
<reference evidence="1 2" key="1">
    <citation type="submission" date="2018-06" db="EMBL/GenBank/DDBJ databases">
        <authorList>
            <consortium name="Pathogen Informatics"/>
            <person name="Doyle S."/>
        </authorList>
    </citation>
    <scope>NUCLEOTIDE SEQUENCE [LARGE SCALE GENOMIC DNA]</scope>
    <source>
        <strain evidence="2">NCTC 10815</strain>
    </source>
</reference>
<accession>A0A378MBB2</accession>
<dbReference type="RefSeq" id="WP_003755149.1">
    <property type="nucleotide sequence ID" value="NZ_CABKNG010000001.1"/>
</dbReference>
<protein>
    <submittedName>
        <fullName evidence="1">Uncharacterized protein</fullName>
    </submittedName>
</protein>
<dbReference type="AlphaFoldDB" id="A0A378MBB2"/>
<dbReference type="Proteomes" id="UP000254879">
    <property type="component" value="Unassembled WGS sequence"/>
</dbReference>
<organism evidence="1 2">
    <name type="scientific">Listeria grayi</name>
    <name type="common">Listeria murrayi</name>
    <dbReference type="NCBI Taxonomy" id="1641"/>
    <lineage>
        <taxon>Bacteria</taxon>
        <taxon>Bacillati</taxon>
        <taxon>Bacillota</taxon>
        <taxon>Bacilli</taxon>
        <taxon>Bacillales</taxon>
        <taxon>Listeriaceae</taxon>
        <taxon>Listeria</taxon>
    </lineage>
</organism>
<gene>
    <name evidence="1" type="ORF">NCTC10815_00970</name>
</gene>
<dbReference type="EMBL" id="UGPG01000001">
    <property type="protein sequence ID" value="STY43669.1"/>
    <property type="molecule type" value="Genomic_DNA"/>
</dbReference>
<proteinExistence type="predicted"/>
<evidence type="ECO:0000313" key="1">
    <source>
        <dbReference type="EMBL" id="STY43669.1"/>
    </source>
</evidence>
<name>A0A378MBB2_LISGR</name>
<evidence type="ECO:0000313" key="2">
    <source>
        <dbReference type="Proteomes" id="UP000254879"/>
    </source>
</evidence>